<dbReference type="Proteomes" id="UP001595685">
    <property type="component" value="Unassembled WGS sequence"/>
</dbReference>
<feature type="transmembrane region" description="Helical" evidence="1">
    <location>
        <begin position="47"/>
        <end position="69"/>
    </location>
</feature>
<sequence>MSTQLWRALSLASTVAAGAVAQKAIATGWQIVTGHTPPTKPESPEVGAVEAVVFAALAGALLNVARVVATRQAAVYWARRHGGTIPEALRDAF</sequence>
<organism evidence="2 3">
    <name type="scientific">Aquipuribacter hungaricus</name>
    <dbReference type="NCBI Taxonomy" id="545624"/>
    <lineage>
        <taxon>Bacteria</taxon>
        <taxon>Bacillati</taxon>
        <taxon>Actinomycetota</taxon>
        <taxon>Actinomycetes</taxon>
        <taxon>Micrococcales</taxon>
        <taxon>Intrasporangiaceae</taxon>
        <taxon>Aquipuribacter</taxon>
    </lineage>
</organism>
<name>A0ABV7WK68_9MICO</name>
<proteinExistence type="predicted"/>
<gene>
    <name evidence="2" type="ORF">ACFOLH_11570</name>
</gene>
<keyword evidence="1" id="KW-0472">Membrane</keyword>
<keyword evidence="1" id="KW-0812">Transmembrane</keyword>
<dbReference type="RefSeq" id="WP_340292309.1">
    <property type="nucleotide sequence ID" value="NZ_JBBEOI010000066.1"/>
</dbReference>
<evidence type="ECO:0000313" key="2">
    <source>
        <dbReference type="EMBL" id="MFC3688981.1"/>
    </source>
</evidence>
<keyword evidence="3" id="KW-1185">Reference proteome</keyword>
<reference evidence="3" key="1">
    <citation type="journal article" date="2019" name="Int. J. Syst. Evol. Microbiol.">
        <title>The Global Catalogue of Microorganisms (GCM) 10K type strain sequencing project: providing services to taxonomists for standard genome sequencing and annotation.</title>
        <authorList>
            <consortium name="The Broad Institute Genomics Platform"/>
            <consortium name="The Broad Institute Genome Sequencing Center for Infectious Disease"/>
            <person name="Wu L."/>
            <person name="Ma J."/>
        </authorList>
    </citation>
    <scope>NUCLEOTIDE SEQUENCE [LARGE SCALE GENOMIC DNA]</scope>
    <source>
        <strain evidence="3">NCAIM B.02333</strain>
    </source>
</reference>
<comment type="caution">
    <text evidence="2">The sequence shown here is derived from an EMBL/GenBank/DDBJ whole genome shotgun (WGS) entry which is preliminary data.</text>
</comment>
<protein>
    <submittedName>
        <fullName evidence="2">DUF4235 domain-containing protein</fullName>
    </submittedName>
</protein>
<accession>A0ABV7WK68</accession>
<evidence type="ECO:0000256" key="1">
    <source>
        <dbReference type="SAM" id="Phobius"/>
    </source>
</evidence>
<dbReference type="EMBL" id="JBHRWW010000007">
    <property type="protein sequence ID" value="MFC3688981.1"/>
    <property type="molecule type" value="Genomic_DNA"/>
</dbReference>
<dbReference type="InterPro" id="IPR025329">
    <property type="entry name" value="DUF4235"/>
</dbReference>
<keyword evidence="1" id="KW-1133">Transmembrane helix</keyword>
<dbReference type="Pfam" id="PF14019">
    <property type="entry name" value="DUF4235"/>
    <property type="match status" value="1"/>
</dbReference>
<evidence type="ECO:0000313" key="3">
    <source>
        <dbReference type="Proteomes" id="UP001595685"/>
    </source>
</evidence>